<dbReference type="PROSITE" id="PS51123">
    <property type="entry name" value="OMPA_2"/>
    <property type="match status" value="1"/>
</dbReference>
<dbReference type="PANTHER" id="PTHR30329">
    <property type="entry name" value="STATOR ELEMENT OF FLAGELLAR MOTOR COMPLEX"/>
    <property type="match status" value="1"/>
</dbReference>
<dbReference type="Proteomes" id="UP000281192">
    <property type="component" value="Chromosome"/>
</dbReference>
<evidence type="ECO:0000256" key="1">
    <source>
        <dbReference type="ARBA" id="ARBA00004442"/>
    </source>
</evidence>
<dbReference type="EMBL" id="CP026100">
    <property type="protein sequence ID" value="AYV49523.1"/>
    <property type="molecule type" value="Genomic_DNA"/>
</dbReference>
<evidence type="ECO:0000256" key="2">
    <source>
        <dbReference type="ARBA" id="ARBA00023136"/>
    </source>
</evidence>
<dbReference type="GO" id="GO:0009279">
    <property type="term" value="C:cell outer membrane"/>
    <property type="evidence" value="ECO:0007669"/>
    <property type="project" value="UniProtKB-SubCell"/>
</dbReference>
<dbReference type="PRINTS" id="PR01021">
    <property type="entry name" value="OMPADOMAIN"/>
</dbReference>
<dbReference type="OrthoDB" id="5525824at2"/>
<keyword evidence="7" id="KW-0966">Cell projection</keyword>
<dbReference type="InterPro" id="IPR006665">
    <property type="entry name" value="OmpA-like"/>
</dbReference>
<evidence type="ECO:0000256" key="4">
    <source>
        <dbReference type="PROSITE-ProRule" id="PRU00473"/>
    </source>
</evidence>
<evidence type="ECO:0000313" key="6">
    <source>
        <dbReference type="EMBL" id="AYV49523.1"/>
    </source>
</evidence>
<keyword evidence="3" id="KW-0998">Cell outer membrane</keyword>
<reference evidence="7 8" key="1">
    <citation type="submission" date="2017-12" db="EMBL/GenBank/DDBJ databases">
        <title>The genome sequence of Caulobacter flavus CGMCC1 15093.</title>
        <authorList>
            <person name="Gao J."/>
            <person name="Mao X."/>
            <person name="Sun J."/>
        </authorList>
    </citation>
    <scope>NUCLEOTIDE SEQUENCE [LARGE SCALE GENOMIC DNA]</scope>
    <source>
        <strain evidence="7 8">CGMCC1 15093</strain>
    </source>
</reference>
<dbReference type="Proteomes" id="UP000234483">
    <property type="component" value="Unassembled WGS sequence"/>
</dbReference>
<feature type="domain" description="OmpA-like" evidence="5">
    <location>
        <begin position="66"/>
        <end position="182"/>
    </location>
</feature>
<dbReference type="CDD" id="cd07185">
    <property type="entry name" value="OmpA_C-like"/>
    <property type="match status" value="1"/>
</dbReference>
<dbReference type="InterPro" id="IPR006664">
    <property type="entry name" value="OMP_bac"/>
</dbReference>
<dbReference type="Gene3D" id="3.30.1330.60">
    <property type="entry name" value="OmpA-like domain"/>
    <property type="match status" value="1"/>
</dbReference>
<dbReference type="SUPFAM" id="SSF103088">
    <property type="entry name" value="OmpA-like"/>
    <property type="match status" value="1"/>
</dbReference>
<reference evidence="6 9" key="2">
    <citation type="submission" date="2018-01" db="EMBL/GenBank/DDBJ databases">
        <title>Complete genome sequence of Caulobacter flavus RHGG3.</title>
        <authorList>
            <person name="Yang E."/>
        </authorList>
    </citation>
    <scope>NUCLEOTIDE SEQUENCE [LARGE SCALE GENOMIC DNA]</scope>
    <source>
        <strain evidence="6 9">RHGG3</strain>
    </source>
</reference>
<dbReference type="InterPro" id="IPR036737">
    <property type="entry name" value="OmpA-like_sf"/>
</dbReference>
<evidence type="ECO:0000313" key="7">
    <source>
        <dbReference type="EMBL" id="PLR07970.1"/>
    </source>
</evidence>
<evidence type="ECO:0000313" key="9">
    <source>
        <dbReference type="Proteomes" id="UP000281192"/>
    </source>
</evidence>
<protein>
    <submittedName>
        <fullName evidence="7">Flagellar motor protein MotB</fullName>
    </submittedName>
</protein>
<comment type="subcellular location">
    <subcellularLocation>
        <location evidence="1">Cell outer membrane</location>
    </subcellularLocation>
</comment>
<dbReference type="EMBL" id="PJRQ01000044">
    <property type="protein sequence ID" value="PLR07970.1"/>
    <property type="molecule type" value="Genomic_DNA"/>
</dbReference>
<evidence type="ECO:0000259" key="5">
    <source>
        <dbReference type="PROSITE" id="PS51123"/>
    </source>
</evidence>
<dbReference type="InterPro" id="IPR050330">
    <property type="entry name" value="Bact_OuterMem_StrucFunc"/>
</dbReference>
<organism evidence="7 8">
    <name type="scientific">Caulobacter flavus</name>
    <dbReference type="NCBI Taxonomy" id="1679497"/>
    <lineage>
        <taxon>Bacteria</taxon>
        <taxon>Pseudomonadati</taxon>
        <taxon>Pseudomonadota</taxon>
        <taxon>Alphaproteobacteria</taxon>
        <taxon>Caulobacterales</taxon>
        <taxon>Caulobacteraceae</taxon>
        <taxon>Caulobacter</taxon>
    </lineage>
</organism>
<accession>A0A2N5CNE7</accession>
<gene>
    <name evidence="6" type="ORF">C1707_10530</name>
    <name evidence="7" type="ORF">CFHF_22005</name>
</gene>
<evidence type="ECO:0000256" key="3">
    <source>
        <dbReference type="ARBA" id="ARBA00023237"/>
    </source>
</evidence>
<keyword evidence="2 4" id="KW-0472">Membrane</keyword>
<sequence length="182" mass="19661">MATVVALVAGGLAVSGCATKKYVNTQVGGVATRVDGHDTQIAELDKTSREALERATAAGKLAEGKFMYSMVLSDDSVKFPTDQDALSPEAEQRLADFASKLKEENKNVYLEIQGYTDATGEEGYNEKLGQRRADAVRKFLSRQGVALNRMATISYGAEDPVAPNETKEGRAQNRRVVIMVLA</sequence>
<name>A0A2N5CNE7_9CAUL</name>
<dbReference type="PRINTS" id="PR01023">
    <property type="entry name" value="NAFLGMOTY"/>
</dbReference>
<proteinExistence type="predicted"/>
<keyword evidence="9" id="KW-1185">Reference proteome</keyword>
<keyword evidence="7" id="KW-0282">Flagellum</keyword>
<dbReference type="KEGG" id="cfh:C1707_10530"/>
<keyword evidence="7" id="KW-0969">Cilium</keyword>
<dbReference type="AlphaFoldDB" id="A0A2N5CNE7"/>
<evidence type="ECO:0000313" key="8">
    <source>
        <dbReference type="Proteomes" id="UP000234483"/>
    </source>
</evidence>
<dbReference type="PANTHER" id="PTHR30329:SF21">
    <property type="entry name" value="LIPOPROTEIN YIAD-RELATED"/>
    <property type="match status" value="1"/>
</dbReference>
<dbReference type="Pfam" id="PF00691">
    <property type="entry name" value="OmpA"/>
    <property type="match status" value="1"/>
</dbReference>